<dbReference type="PRINTS" id="PR00344">
    <property type="entry name" value="BCTRLSENSOR"/>
</dbReference>
<evidence type="ECO:0000259" key="7">
    <source>
        <dbReference type="PROSITE" id="PS50109"/>
    </source>
</evidence>
<dbReference type="CDD" id="cd00082">
    <property type="entry name" value="HisKA"/>
    <property type="match status" value="1"/>
</dbReference>
<dbReference type="SMART" id="SM00387">
    <property type="entry name" value="HATPase_c"/>
    <property type="match status" value="1"/>
</dbReference>
<dbReference type="InterPro" id="IPR035965">
    <property type="entry name" value="PAS-like_dom_sf"/>
</dbReference>
<dbReference type="Pfam" id="PF00512">
    <property type="entry name" value="HisKA"/>
    <property type="match status" value="1"/>
</dbReference>
<evidence type="ECO:0000256" key="4">
    <source>
        <dbReference type="ARBA" id="ARBA00022679"/>
    </source>
</evidence>
<keyword evidence="8" id="KW-0067">ATP-binding</keyword>
<reference evidence="8" key="1">
    <citation type="submission" date="2024-06" db="EMBL/GenBank/DDBJ databases">
        <title>A Novel Isolate, Dehalogenimonas sp. Strain 4OHTPN, Dechlorinates Aromatic 4 Hydroxy chlorothalonil by a Novel Reductive Dehalogenase.</title>
        <authorList>
            <person name="Liu G."/>
        </authorList>
    </citation>
    <scope>NUCLEOTIDE SEQUENCE</scope>
    <source>
        <strain evidence="8">4OHTPN</strain>
    </source>
</reference>
<comment type="catalytic activity">
    <reaction evidence="1">
        <text>ATP + protein L-histidine = ADP + protein N-phospho-L-histidine.</text>
        <dbReference type="EC" id="2.7.13.3"/>
    </reaction>
</comment>
<protein>
    <recommendedName>
        <fullName evidence="2">histidine kinase</fullName>
        <ecNumber evidence="2">2.7.13.3</ecNumber>
    </recommendedName>
</protein>
<dbReference type="EMBL" id="CP159307">
    <property type="protein sequence ID" value="XCH32525.1"/>
    <property type="molecule type" value="Genomic_DNA"/>
</dbReference>
<dbReference type="Gene3D" id="3.30.565.10">
    <property type="entry name" value="Histidine kinase-like ATPase, C-terminal domain"/>
    <property type="match status" value="1"/>
</dbReference>
<dbReference type="Pfam" id="PF13426">
    <property type="entry name" value="PAS_9"/>
    <property type="match status" value="1"/>
</dbReference>
<evidence type="ECO:0000313" key="8">
    <source>
        <dbReference type="EMBL" id="XCH32525.1"/>
    </source>
</evidence>
<dbReference type="Gene3D" id="3.30.450.20">
    <property type="entry name" value="PAS domain"/>
    <property type="match status" value="1"/>
</dbReference>
<dbReference type="SMART" id="SM00388">
    <property type="entry name" value="HisKA"/>
    <property type="match status" value="1"/>
</dbReference>
<name>A0AAU8G867_9CHLR</name>
<evidence type="ECO:0000256" key="5">
    <source>
        <dbReference type="ARBA" id="ARBA00022777"/>
    </source>
</evidence>
<dbReference type="InterPro" id="IPR000014">
    <property type="entry name" value="PAS"/>
</dbReference>
<keyword evidence="6" id="KW-0902">Two-component regulatory system</keyword>
<dbReference type="InterPro" id="IPR005467">
    <property type="entry name" value="His_kinase_dom"/>
</dbReference>
<dbReference type="InterPro" id="IPR003594">
    <property type="entry name" value="HATPase_dom"/>
</dbReference>
<dbReference type="EC" id="2.7.13.3" evidence="2"/>
<dbReference type="PANTHER" id="PTHR43047:SF72">
    <property type="entry name" value="OSMOSENSING HISTIDINE PROTEIN KINASE SLN1"/>
    <property type="match status" value="1"/>
</dbReference>
<evidence type="ECO:0000256" key="2">
    <source>
        <dbReference type="ARBA" id="ARBA00012438"/>
    </source>
</evidence>
<sequence>MTAAEDRAPTVGSGGAVGSCRYQKDEHDFRLIFQNAADAMLLWEFRSGSSPVLAEANTLAARRLGYHVEAIPGLTFSDIFPEPPVELAAIINEPEDGQTGVLESTFQTSSGRNEPVEISYSTFSINGKRFMLSIARDISARKAEATTLTEAYNREKSLRQALETEISKRVDFTRSLVHELKTPLTPLIASGEALLEILEGEDELRLAGNIYRGAMNLERRINDLLDFARGEMGVLKVHAQPLDVTPLLLDLAAQVSPQFDRKNQSLELEIDDDISLVMADEDRLRQILLNLLNNAGKFTPRGGQITIGAAVSGKMLRLSVADTGRGMTLLEQAHIFKPYYRIVDDADPNDGMGIGLALCRMLVTLQGGDIWFESEKDCGTTFYFTLPLTAEME</sequence>
<dbReference type="SUPFAM" id="SSF55785">
    <property type="entry name" value="PYP-like sensor domain (PAS domain)"/>
    <property type="match status" value="1"/>
</dbReference>
<dbReference type="InterPro" id="IPR036890">
    <property type="entry name" value="HATPase_C_sf"/>
</dbReference>
<dbReference type="GO" id="GO:0005524">
    <property type="term" value="F:ATP binding"/>
    <property type="evidence" value="ECO:0007669"/>
    <property type="project" value="UniProtKB-KW"/>
</dbReference>
<gene>
    <name evidence="8" type="ORF">ABV300_04940</name>
</gene>
<evidence type="ECO:0000256" key="3">
    <source>
        <dbReference type="ARBA" id="ARBA00022553"/>
    </source>
</evidence>
<dbReference type="FunFam" id="3.30.565.10:FF:000006">
    <property type="entry name" value="Sensor histidine kinase WalK"/>
    <property type="match status" value="1"/>
</dbReference>
<dbReference type="GO" id="GO:0000155">
    <property type="term" value="F:phosphorelay sensor kinase activity"/>
    <property type="evidence" value="ECO:0007669"/>
    <property type="project" value="InterPro"/>
</dbReference>
<dbReference type="Gene3D" id="1.10.287.130">
    <property type="match status" value="1"/>
</dbReference>
<evidence type="ECO:0000256" key="1">
    <source>
        <dbReference type="ARBA" id="ARBA00000085"/>
    </source>
</evidence>
<evidence type="ECO:0000256" key="6">
    <source>
        <dbReference type="ARBA" id="ARBA00023012"/>
    </source>
</evidence>
<dbReference type="AlphaFoldDB" id="A0AAU8G867"/>
<organism evidence="8">
    <name type="scientific">Dehalogenimonas sp. 4OHTPN</name>
    <dbReference type="NCBI Taxonomy" id="3166643"/>
    <lineage>
        <taxon>Bacteria</taxon>
        <taxon>Bacillati</taxon>
        <taxon>Chloroflexota</taxon>
        <taxon>Dehalococcoidia</taxon>
        <taxon>Dehalococcoidales</taxon>
        <taxon>Dehalococcoidaceae</taxon>
        <taxon>Dehalogenimonas</taxon>
    </lineage>
</organism>
<accession>A0AAU8G867</accession>
<dbReference type="Pfam" id="PF02518">
    <property type="entry name" value="HATPase_c"/>
    <property type="match status" value="1"/>
</dbReference>
<keyword evidence="5" id="KW-0418">Kinase</keyword>
<dbReference type="SUPFAM" id="SSF55874">
    <property type="entry name" value="ATPase domain of HSP90 chaperone/DNA topoisomerase II/histidine kinase"/>
    <property type="match status" value="1"/>
</dbReference>
<dbReference type="RefSeq" id="WP_353713799.1">
    <property type="nucleotide sequence ID" value="NZ_CP159307.1"/>
</dbReference>
<keyword evidence="4" id="KW-0808">Transferase</keyword>
<dbReference type="InterPro" id="IPR036097">
    <property type="entry name" value="HisK_dim/P_sf"/>
</dbReference>
<dbReference type="PROSITE" id="PS50109">
    <property type="entry name" value="HIS_KIN"/>
    <property type="match status" value="1"/>
</dbReference>
<dbReference type="GO" id="GO:0009927">
    <property type="term" value="F:histidine phosphotransfer kinase activity"/>
    <property type="evidence" value="ECO:0007669"/>
    <property type="project" value="TreeGrafter"/>
</dbReference>
<dbReference type="PROSITE" id="PS51257">
    <property type="entry name" value="PROKAR_LIPOPROTEIN"/>
    <property type="match status" value="1"/>
</dbReference>
<dbReference type="NCBIfam" id="TIGR00229">
    <property type="entry name" value="sensory_box"/>
    <property type="match status" value="1"/>
</dbReference>
<proteinExistence type="predicted"/>
<keyword evidence="3" id="KW-0597">Phosphoprotein</keyword>
<dbReference type="InterPro" id="IPR003661">
    <property type="entry name" value="HisK_dim/P_dom"/>
</dbReference>
<dbReference type="SUPFAM" id="SSF47384">
    <property type="entry name" value="Homodimeric domain of signal transducing histidine kinase"/>
    <property type="match status" value="1"/>
</dbReference>
<dbReference type="InterPro" id="IPR004358">
    <property type="entry name" value="Sig_transdc_His_kin-like_C"/>
</dbReference>
<keyword evidence="8" id="KW-0547">Nucleotide-binding</keyword>
<feature type="domain" description="Histidine kinase" evidence="7">
    <location>
        <begin position="175"/>
        <end position="390"/>
    </location>
</feature>
<dbReference type="GO" id="GO:0005886">
    <property type="term" value="C:plasma membrane"/>
    <property type="evidence" value="ECO:0007669"/>
    <property type="project" value="TreeGrafter"/>
</dbReference>
<dbReference type="PANTHER" id="PTHR43047">
    <property type="entry name" value="TWO-COMPONENT HISTIDINE PROTEIN KINASE"/>
    <property type="match status" value="1"/>
</dbReference>